<organism evidence="1 2">
    <name type="scientific">Megasphaera hutchinsoni</name>
    <dbReference type="NCBI Taxonomy" id="1588748"/>
    <lineage>
        <taxon>Bacteria</taxon>
        <taxon>Bacillati</taxon>
        <taxon>Bacillota</taxon>
        <taxon>Negativicutes</taxon>
        <taxon>Veillonellales</taxon>
        <taxon>Veillonellaceae</taxon>
        <taxon>Megasphaera</taxon>
    </lineage>
</organism>
<gene>
    <name evidence="1" type="ORF">CAL30_03420</name>
</gene>
<accession>A0A2J8BB95</accession>
<evidence type="ECO:0000313" key="1">
    <source>
        <dbReference type="EMBL" id="PNH22016.1"/>
    </source>
</evidence>
<dbReference type="RefSeq" id="WP_102889310.1">
    <property type="nucleotide sequence ID" value="NZ_NFMF01000004.1"/>
</dbReference>
<evidence type="ECO:0000313" key="2">
    <source>
        <dbReference type="Proteomes" id="UP000242958"/>
    </source>
</evidence>
<sequence length="73" mass="9057">MKSYSYYVLKDKPHKGTIIKWNSEFEGYKYKPKTHEWVESGIMLEYFWEDDPKYEMYEEITEEEAMKRIAEMK</sequence>
<dbReference type="EMBL" id="NFMF01000004">
    <property type="protein sequence ID" value="PNH22016.1"/>
    <property type="molecule type" value="Genomic_DNA"/>
</dbReference>
<comment type="caution">
    <text evidence="1">The sequence shown here is derived from an EMBL/GenBank/DDBJ whole genome shotgun (WGS) entry which is preliminary data.</text>
</comment>
<dbReference type="AlphaFoldDB" id="A0A2J8BB95"/>
<name>A0A2J8BB95_9FIRM</name>
<dbReference type="Proteomes" id="UP000242958">
    <property type="component" value="Unassembled WGS sequence"/>
</dbReference>
<protein>
    <submittedName>
        <fullName evidence="1">Uncharacterized protein</fullName>
    </submittedName>
</protein>
<reference evidence="1 2" key="1">
    <citation type="submission" date="2017-05" db="EMBL/GenBank/DDBJ databases">
        <authorList>
            <person name="Song R."/>
            <person name="Chenine A.L."/>
            <person name="Ruprecht R.M."/>
        </authorList>
    </citation>
    <scope>NUCLEOTIDE SEQUENCE [LARGE SCALE GENOMIC DNA]</scope>
    <source>
        <strain evidence="1 2">KA00229</strain>
    </source>
</reference>
<proteinExistence type="predicted"/>